<comment type="caution">
    <text evidence="1">The sequence shown here is derived from an EMBL/GenBank/DDBJ whole genome shotgun (WGS) entry which is preliminary data.</text>
</comment>
<gene>
    <name evidence="1" type="ORF">CR513_47620</name>
</gene>
<keyword evidence="2" id="KW-1185">Reference proteome</keyword>
<proteinExistence type="predicted"/>
<dbReference type="EMBL" id="QJKJ01010741">
    <property type="protein sequence ID" value="RDX72841.1"/>
    <property type="molecule type" value="Genomic_DNA"/>
</dbReference>
<sequence>MNQEAKELKVKNLGGGIHVCKINLRLKRECYEVWFLCKNVKNWELRNIPRRLLAMRELKLLMGLLKVGENKSRDLDQVKCFKDEKGKISVTKEIKERWKNYLKKPKDKQALERMKIGKAIGLHNIPIRGDKAHELCCEVTGEGNFANIKARTNITENQFGLMSSRLTKKTIYLLRCLMEQYQRNKKDLYMRRHMIRCRERYHEMLYRRKEFVLHIFKKSRIYV</sequence>
<evidence type="ECO:0000313" key="1">
    <source>
        <dbReference type="EMBL" id="RDX72841.1"/>
    </source>
</evidence>
<protein>
    <submittedName>
        <fullName evidence="1">Uncharacterized protein</fullName>
    </submittedName>
</protein>
<name>A0A371F3G8_MUCPR</name>
<organism evidence="1 2">
    <name type="scientific">Mucuna pruriens</name>
    <name type="common">Velvet bean</name>
    <name type="synonym">Dolichos pruriens</name>
    <dbReference type="NCBI Taxonomy" id="157652"/>
    <lineage>
        <taxon>Eukaryota</taxon>
        <taxon>Viridiplantae</taxon>
        <taxon>Streptophyta</taxon>
        <taxon>Embryophyta</taxon>
        <taxon>Tracheophyta</taxon>
        <taxon>Spermatophyta</taxon>
        <taxon>Magnoliopsida</taxon>
        <taxon>eudicotyledons</taxon>
        <taxon>Gunneridae</taxon>
        <taxon>Pentapetalae</taxon>
        <taxon>rosids</taxon>
        <taxon>fabids</taxon>
        <taxon>Fabales</taxon>
        <taxon>Fabaceae</taxon>
        <taxon>Papilionoideae</taxon>
        <taxon>50 kb inversion clade</taxon>
        <taxon>NPAAA clade</taxon>
        <taxon>indigoferoid/millettioid clade</taxon>
        <taxon>Phaseoleae</taxon>
        <taxon>Mucuna</taxon>
    </lineage>
</organism>
<dbReference type="AlphaFoldDB" id="A0A371F3G8"/>
<dbReference type="OrthoDB" id="1304960at2759"/>
<dbReference type="Proteomes" id="UP000257109">
    <property type="component" value="Unassembled WGS sequence"/>
</dbReference>
<accession>A0A371F3G8</accession>
<reference evidence="1" key="1">
    <citation type="submission" date="2018-05" db="EMBL/GenBank/DDBJ databases">
        <title>Draft genome of Mucuna pruriens seed.</title>
        <authorList>
            <person name="Nnadi N.E."/>
            <person name="Vos R."/>
            <person name="Hasami M.H."/>
            <person name="Devisetty U.K."/>
            <person name="Aguiy J.C."/>
        </authorList>
    </citation>
    <scope>NUCLEOTIDE SEQUENCE [LARGE SCALE GENOMIC DNA]</scope>
    <source>
        <strain evidence="1">JCA_2017</strain>
    </source>
</reference>
<evidence type="ECO:0000313" key="2">
    <source>
        <dbReference type="Proteomes" id="UP000257109"/>
    </source>
</evidence>
<feature type="non-terminal residue" evidence="1">
    <location>
        <position position="1"/>
    </location>
</feature>